<dbReference type="RefSeq" id="WP_146395659.1">
    <property type="nucleotide sequence ID" value="NZ_SJPQ01000001.1"/>
</dbReference>
<dbReference type="Pfam" id="PF13579">
    <property type="entry name" value="Glyco_trans_4_4"/>
    <property type="match status" value="1"/>
</dbReference>
<dbReference type="PANTHER" id="PTHR12526">
    <property type="entry name" value="GLYCOSYLTRANSFERASE"/>
    <property type="match status" value="1"/>
</dbReference>
<dbReference type="EMBL" id="SJPQ01000001">
    <property type="protein sequence ID" value="TWT89743.1"/>
    <property type="molecule type" value="Genomic_DNA"/>
</dbReference>
<dbReference type="CDD" id="cd03801">
    <property type="entry name" value="GT4_PimA-like"/>
    <property type="match status" value="1"/>
</dbReference>
<accession>A0A5C5ZUA5</accession>
<dbReference type="Gene3D" id="3.40.50.2000">
    <property type="entry name" value="Glycogen Phosphorylase B"/>
    <property type="match status" value="2"/>
</dbReference>
<dbReference type="OrthoDB" id="9807209at2"/>
<dbReference type="PANTHER" id="PTHR12526:SF600">
    <property type="entry name" value="GLYCOSYL TRANSFERASE GROUP 1"/>
    <property type="match status" value="1"/>
</dbReference>
<dbReference type="SUPFAM" id="SSF53756">
    <property type="entry name" value="UDP-Glycosyltransferase/glycogen phosphorylase"/>
    <property type="match status" value="1"/>
</dbReference>
<dbReference type="Pfam" id="PF13692">
    <property type="entry name" value="Glyco_trans_1_4"/>
    <property type="match status" value="1"/>
</dbReference>
<sequence>MKILFVSEQFPWPLDNGGAQRTHRVLEGLAGPHEVTLVAHEPTTDRDTGLAALEQLCEVVTVAELSVWRRLVQNVPRSSSHAHSLWLNKNASPTLLKRVLELCADQAYDAVHFNMLDTACFMLGREDRLPDKVIFDSHNCLSDLARQAAANERNQLKRFVLDREARALATIEQRIVERSTLTLVCSEDERDQFLAMASQACVKVVPNGATAQAPIEASPPAESRSLAFVGAMDYAPNVEGAQWFCQHVWPGLRAAESDARLYLVGRHPTRAVQALRELHGVEVTGTVNAVEPYLARASVVVVPLLSGSGTRLKIVSAMASGRPVVSTTIGAAGLGLVDGEHLLIADRPREFAEAIRRLWEDPDRASRIAASAREVFEERFTWNAIQLQLLECYDSLTAAVPMKT</sequence>
<dbReference type="AlphaFoldDB" id="A0A5C5ZUA5"/>
<evidence type="ECO:0000313" key="2">
    <source>
        <dbReference type="EMBL" id="TWT89743.1"/>
    </source>
</evidence>
<reference evidence="2 3" key="1">
    <citation type="submission" date="2019-02" db="EMBL/GenBank/DDBJ databases">
        <title>Deep-cultivation of Planctomycetes and their phenomic and genomic characterization uncovers novel biology.</title>
        <authorList>
            <person name="Wiegand S."/>
            <person name="Jogler M."/>
            <person name="Boedeker C."/>
            <person name="Pinto D."/>
            <person name="Vollmers J."/>
            <person name="Rivas-Marin E."/>
            <person name="Kohn T."/>
            <person name="Peeters S.H."/>
            <person name="Heuer A."/>
            <person name="Rast P."/>
            <person name="Oberbeckmann S."/>
            <person name="Bunk B."/>
            <person name="Jeske O."/>
            <person name="Meyerdierks A."/>
            <person name="Storesund J.E."/>
            <person name="Kallscheuer N."/>
            <person name="Luecker S."/>
            <person name="Lage O.M."/>
            <person name="Pohl T."/>
            <person name="Merkel B.J."/>
            <person name="Hornburger P."/>
            <person name="Mueller R.-W."/>
            <person name="Bruemmer F."/>
            <person name="Labrenz M."/>
            <person name="Spormann A.M."/>
            <person name="Op Den Camp H."/>
            <person name="Overmann J."/>
            <person name="Amann R."/>
            <person name="Jetten M.S.M."/>
            <person name="Mascher T."/>
            <person name="Medema M.H."/>
            <person name="Devos D.P."/>
            <person name="Kaster A.-K."/>
            <person name="Ovreas L."/>
            <person name="Rohde M."/>
            <person name="Galperin M.Y."/>
            <person name="Jogler C."/>
        </authorList>
    </citation>
    <scope>NUCLEOTIDE SEQUENCE [LARGE SCALE GENOMIC DNA]</scope>
    <source>
        <strain evidence="2 3">Mal64</strain>
    </source>
</reference>
<organism evidence="2 3">
    <name type="scientific">Pseudobythopirellula maris</name>
    <dbReference type="NCBI Taxonomy" id="2527991"/>
    <lineage>
        <taxon>Bacteria</taxon>
        <taxon>Pseudomonadati</taxon>
        <taxon>Planctomycetota</taxon>
        <taxon>Planctomycetia</taxon>
        <taxon>Pirellulales</taxon>
        <taxon>Lacipirellulaceae</taxon>
        <taxon>Pseudobythopirellula</taxon>
    </lineage>
</organism>
<name>A0A5C5ZUA5_9BACT</name>
<dbReference type="Proteomes" id="UP000315440">
    <property type="component" value="Unassembled WGS sequence"/>
</dbReference>
<keyword evidence="3" id="KW-1185">Reference proteome</keyword>
<proteinExistence type="predicted"/>
<gene>
    <name evidence="2" type="primary">mshA_1</name>
    <name evidence="2" type="ORF">Mal64_01220</name>
</gene>
<dbReference type="InterPro" id="IPR028098">
    <property type="entry name" value="Glyco_trans_4-like_N"/>
</dbReference>
<feature type="domain" description="Glycosyltransferase subfamily 4-like N-terminal" evidence="1">
    <location>
        <begin position="16"/>
        <end position="208"/>
    </location>
</feature>
<keyword evidence="2" id="KW-0328">Glycosyltransferase</keyword>
<evidence type="ECO:0000259" key="1">
    <source>
        <dbReference type="Pfam" id="PF13579"/>
    </source>
</evidence>
<comment type="caution">
    <text evidence="2">The sequence shown here is derived from an EMBL/GenBank/DDBJ whole genome shotgun (WGS) entry which is preliminary data.</text>
</comment>
<dbReference type="GO" id="GO:0102710">
    <property type="term" value="F:D-inositol-3-phosphate glycosyltransferase activity"/>
    <property type="evidence" value="ECO:0007669"/>
    <property type="project" value="UniProtKB-EC"/>
</dbReference>
<evidence type="ECO:0000313" key="3">
    <source>
        <dbReference type="Proteomes" id="UP000315440"/>
    </source>
</evidence>
<keyword evidence="2" id="KW-0808">Transferase</keyword>
<protein>
    <submittedName>
        <fullName evidence="2">D-inositol-3-phosphate glycosyltransferase</fullName>
        <ecNumber evidence="2">2.4.1.250</ecNumber>
    </submittedName>
</protein>
<dbReference type="EC" id="2.4.1.250" evidence="2"/>